<dbReference type="InterPro" id="IPR041657">
    <property type="entry name" value="HTH_17"/>
</dbReference>
<dbReference type="AlphaFoldDB" id="I3YRT7"/>
<dbReference type="HOGENOM" id="CLU_2893792_0_0_10"/>
<dbReference type="Proteomes" id="UP000006049">
    <property type="component" value="Chromosome"/>
</dbReference>
<proteinExistence type="predicted"/>
<name>I3YRT7_AEQSU</name>
<keyword evidence="3" id="KW-1185">Reference proteome</keyword>
<feature type="domain" description="Helix-turn-helix" evidence="1">
    <location>
        <begin position="21"/>
        <end position="51"/>
    </location>
</feature>
<evidence type="ECO:0000313" key="3">
    <source>
        <dbReference type="Proteomes" id="UP000006049"/>
    </source>
</evidence>
<dbReference type="KEGG" id="asl:Aeqsu_0179"/>
<dbReference type="EMBL" id="CP003280">
    <property type="protein sequence ID" value="AFL79705.1"/>
    <property type="molecule type" value="Genomic_DNA"/>
</dbReference>
<dbReference type="RefSeq" id="WP_014780963.1">
    <property type="nucleotide sequence ID" value="NC_018013.1"/>
</dbReference>
<dbReference type="Pfam" id="PF12728">
    <property type="entry name" value="HTH_17"/>
    <property type="match status" value="1"/>
</dbReference>
<sequence length="62" mass="7496">MDSKRKKIRRDWKKKIALREEEVMEMLGLSKSTMRRLHSNREIPHSKLGITNLYMPKELKKT</sequence>
<dbReference type="OrthoDB" id="1524679at2"/>
<protein>
    <submittedName>
        <fullName evidence="2">Prophage CP4-57 regulatory protein (AlpA)</fullName>
    </submittedName>
</protein>
<organism evidence="2 3">
    <name type="scientific">Aequorivita sublithincola (strain DSM 14238 / LMG 21431 / ACAM 643 / 9-3)</name>
    <dbReference type="NCBI Taxonomy" id="746697"/>
    <lineage>
        <taxon>Bacteria</taxon>
        <taxon>Pseudomonadati</taxon>
        <taxon>Bacteroidota</taxon>
        <taxon>Flavobacteriia</taxon>
        <taxon>Flavobacteriales</taxon>
        <taxon>Flavobacteriaceae</taxon>
        <taxon>Aequorivita</taxon>
    </lineage>
</organism>
<evidence type="ECO:0000313" key="2">
    <source>
        <dbReference type="EMBL" id="AFL79705.1"/>
    </source>
</evidence>
<dbReference type="STRING" id="746697.Aeqsu_0179"/>
<accession>I3YRT7</accession>
<gene>
    <name evidence="2" type="ordered locus">Aeqsu_0179</name>
</gene>
<reference evidence="2 3" key="1">
    <citation type="submission" date="2012-06" db="EMBL/GenBank/DDBJ databases">
        <title>The complete genome of Aequorivita sublithincola DSM 14238.</title>
        <authorList>
            <consortium name="US DOE Joint Genome Institute (JGI-PGF)"/>
            <person name="Lucas S."/>
            <person name="Copeland A."/>
            <person name="Lapidus A."/>
            <person name="Goodwin L."/>
            <person name="Pitluck S."/>
            <person name="Peters L."/>
            <person name="Munk A.C.C."/>
            <person name="Kyrpides N."/>
            <person name="Mavromatis K."/>
            <person name="Pagani I."/>
            <person name="Ivanova N."/>
            <person name="Ovchinnikova G."/>
            <person name="Zeytun A."/>
            <person name="Detter J.C."/>
            <person name="Han C."/>
            <person name="Land M."/>
            <person name="Hauser L."/>
            <person name="Markowitz V."/>
            <person name="Cheng J.-F."/>
            <person name="Hugenholtz P."/>
            <person name="Woyke T."/>
            <person name="Wu D."/>
            <person name="Tindall B."/>
            <person name="Faehnrich R."/>
            <person name="Brambilla E."/>
            <person name="Klenk H.-P."/>
            <person name="Eisen J.A."/>
        </authorList>
    </citation>
    <scope>NUCLEOTIDE SEQUENCE [LARGE SCALE GENOMIC DNA]</scope>
    <source>
        <strain evidence="3">DSM 14238 / LMG 21431 / ACAM 643 / 9-3</strain>
    </source>
</reference>
<evidence type="ECO:0000259" key="1">
    <source>
        <dbReference type="Pfam" id="PF12728"/>
    </source>
</evidence>